<dbReference type="KEGG" id="fpz:LA55_1418"/>
<feature type="transmembrane region" description="Helical" evidence="1">
    <location>
        <begin position="55"/>
        <end position="73"/>
    </location>
</feature>
<feature type="transmembrane region" description="Helical" evidence="1">
    <location>
        <begin position="184"/>
        <end position="200"/>
    </location>
</feature>
<dbReference type="STRING" id="28110.KU46_1882"/>
<dbReference type="RefSeq" id="WP_044526521.1">
    <property type="nucleotide sequence ID" value="NZ_CP009440.1"/>
</dbReference>
<dbReference type="AlphaFoldDB" id="A0A0B6D127"/>
<sequence length="447" mass="51893">MRSEIYTKIVFVLMLVMFVSIFFFARFFISIGFILIILFSFFNKEVFKVFKNNKSLQFLLLSAIMINIGIIYASFASGNLNIKSILGFSNPVFIFLYICSASYFLSKNIKYANYLLNFYLSIVVIFSLYALIRYVLHMDFVVSQIYFGIHGGSVIQSIVALTFPFSAVVIIGKAIRIPNMMSKILMFTAGLLVIFIDLFVNRSKAGYVIEFVVFIYYSFIALKYFSFKNNKLCIKRLITIVTCCIVIISIIFGVVYKFSGIFHYRLQTSVEESQVFFNQDYNNTDARKQYETSTGLRLLYYSSSFKVLREYPKLYILGCPYLTNTTDVIECTKILINKNQRLRDDPRVVNDGIMAHDEFVNYIFRAGIIAGISLLLCFVAFFVEARWLDYRNRVYFRVLILAMFIGCLFDYFFTTQIMVILFANLTAIFLSQRKYENKKDCNAINNS</sequence>
<feature type="transmembrane region" description="Helical" evidence="1">
    <location>
        <begin position="148"/>
        <end position="172"/>
    </location>
</feature>
<feature type="transmembrane region" description="Helical" evidence="1">
    <location>
        <begin position="395"/>
        <end position="423"/>
    </location>
</feature>
<feature type="transmembrane region" description="Helical" evidence="1">
    <location>
        <begin position="237"/>
        <end position="256"/>
    </location>
</feature>
<name>A0A0B6D127_9GAMM</name>
<evidence type="ECO:0000256" key="1">
    <source>
        <dbReference type="SAM" id="Phobius"/>
    </source>
</evidence>
<dbReference type="Proteomes" id="UP000031830">
    <property type="component" value="Chromosome"/>
</dbReference>
<keyword evidence="1" id="KW-0472">Membrane</keyword>
<feature type="transmembrane region" description="Helical" evidence="1">
    <location>
        <begin position="85"/>
        <end position="105"/>
    </location>
</feature>
<keyword evidence="1" id="KW-0812">Transmembrane</keyword>
<proteinExistence type="predicted"/>
<protein>
    <submittedName>
        <fullName evidence="2">Putative membrane protein</fullName>
    </submittedName>
</protein>
<gene>
    <name evidence="2" type="ORF">LA55_1418</name>
</gene>
<feature type="transmembrane region" description="Helical" evidence="1">
    <location>
        <begin position="117"/>
        <end position="136"/>
    </location>
</feature>
<feature type="transmembrane region" description="Helical" evidence="1">
    <location>
        <begin position="12"/>
        <end position="43"/>
    </location>
</feature>
<reference evidence="2 3" key="1">
    <citation type="journal article" date="2015" name="Genome Announc.">
        <title>Genome sequencing of 18 francisella strains to aid in assay development and testing.</title>
        <authorList>
            <person name="Johnson S.L."/>
            <person name="Daligault H.E."/>
            <person name="Davenport K.W."/>
            <person name="Coyne S.R."/>
            <person name="Frey K.G."/>
            <person name="Koroleva G.I."/>
            <person name="Broomall S.M."/>
            <person name="Bishop-Lilly K.A."/>
            <person name="Bruce D.C."/>
            <person name="Chertkov O."/>
            <person name="Freitas T."/>
            <person name="Jaissle J."/>
            <person name="Ladner J.T."/>
            <person name="Rosenzweig C.N."/>
            <person name="Gibbons H.S."/>
            <person name="Palacios G.F."/>
            <person name="Redden C.L."/>
            <person name="Xu Y."/>
            <person name="Minogue T.D."/>
            <person name="Chain P.S."/>
        </authorList>
    </citation>
    <scope>NUCLEOTIDE SEQUENCE [LARGE SCALE GENOMIC DNA]</scope>
    <source>
        <strain evidence="2 3">GA01-2794</strain>
    </source>
</reference>
<dbReference type="EMBL" id="CP009440">
    <property type="protein sequence ID" value="AJI52561.1"/>
    <property type="molecule type" value="Genomic_DNA"/>
</dbReference>
<feature type="transmembrane region" description="Helical" evidence="1">
    <location>
        <begin position="362"/>
        <end position="383"/>
    </location>
</feature>
<accession>A0A0B6D127</accession>
<keyword evidence="1" id="KW-1133">Transmembrane helix</keyword>
<feature type="transmembrane region" description="Helical" evidence="1">
    <location>
        <begin position="206"/>
        <end position="225"/>
    </location>
</feature>
<organism evidence="2 3">
    <name type="scientific">Francisella philomiragia</name>
    <dbReference type="NCBI Taxonomy" id="28110"/>
    <lineage>
        <taxon>Bacteria</taxon>
        <taxon>Pseudomonadati</taxon>
        <taxon>Pseudomonadota</taxon>
        <taxon>Gammaproteobacteria</taxon>
        <taxon>Thiotrichales</taxon>
        <taxon>Francisellaceae</taxon>
        <taxon>Francisella</taxon>
    </lineage>
</organism>
<evidence type="ECO:0000313" key="3">
    <source>
        <dbReference type="Proteomes" id="UP000031830"/>
    </source>
</evidence>
<evidence type="ECO:0000313" key="2">
    <source>
        <dbReference type="EMBL" id="AJI52561.1"/>
    </source>
</evidence>